<dbReference type="Pfam" id="PF00561">
    <property type="entry name" value="Abhydrolase_1"/>
    <property type="match status" value="1"/>
</dbReference>
<organism evidence="2 3">
    <name type="scientific">Methylocella tundrae</name>
    <dbReference type="NCBI Taxonomy" id="227605"/>
    <lineage>
        <taxon>Bacteria</taxon>
        <taxon>Pseudomonadati</taxon>
        <taxon>Pseudomonadota</taxon>
        <taxon>Alphaproteobacteria</taxon>
        <taxon>Hyphomicrobiales</taxon>
        <taxon>Beijerinckiaceae</taxon>
        <taxon>Methylocella</taxon>
    </lineage>
</organism>
<dbReference type="PRINTS" id="PR00111">
    <property type="entry name" value="ABHYDROLASE"/>
</dbReference>
<dbReference type="EMBL" id="CABFMQ020000089">
    <property type="protein sequence ID" value="VTZ51144.1"/>
    <property type="molecule type" value="Genomic_DNA"/>
</dbReference>
<dbReference type="InterPro" id="IPR029058">
    <property type="entry name" value="AB_hydrolase_fold"/>
</dbReference>
<keyword evidence="2" id="KW-0378">Hydrolase</keyword>
<evidence type="ECO:0000313" key="2">
    <source>
        <dbReference type="EMBL" id="VTZ51144.1"/>
    </source>
</evidence>
<gene>
    <name evidence="2" type="ORF">MPC4_310019</name>
</gene>
<proteinExistence type="predicted"/>
<evidence type="ECO:0000259" key="1">
    <source>
        <dbReference type="Pfam" id="PF00561"/>
    </source>
</evidence>
<protein>
    <submittedName>
        <fullName evidence="2">DNA helicase RuvA</fullName>
    </submittedName>
</protein>
<dbReference type="Gene3D" id="3.40.50.1820">
    <property type="entry name" value="alpha/beta hydrolase"/>
    <property type="match status" value="1"/>
</dbReference>
<sequence>MTIWLDFLGAEIRYVETPSFGRTRIAESGHGKPETLILMHGIGGHIEAYSKNVVPLGKHYHVVAFDFVGHGLSEKKTDIDYTPHVYVEQLLELMDALGIEKAHISGESLGGMIAGFFAIKYPHRINKAILNTTGGIPIVTEKGRQDLKNLAELSARNFGKLPTPESVHSRMQWLIYEGNWNLLTDELIDSRLALYINPDFQKVAPLVFSRLAKAASGDTTPDMVELEKIKCDTLLFWTLHNPIHDVAAAKSALPRLPRGKLYVMKAEAAHWPQYEAPQEFNDVVHRYLQTGEV</sequence>
<dbReference type="PANTHER" id="PTHR46438:SF11">
    <property type="entry name" value="LIPASE-RELATED"/>
    <property type="match status" value="1"/>
</dbReference>
<dbReference type="PANTHER" id="PTHR46438">
    <property type="entry name" value="ALPHA/BETA-HYDROLASES SUPERFAMILY PROTEIN"/>
    <property type="match status" value="1"/>
</dbReference>
<keyword evidence="2" id="KW-0067">ATP-binding</keyword>
<accession>A0A8B6MAP8</accession>
<evidence type="ECO:0000313" key="3">
    <source>
        <dbReference type="Proteomes" id="UP000485880"/>
    </source>
</evidence>
<name>A0A8B6MAP8_METTU</name>
<comment type="caution">
    <text evidence="2">The sequence shown here is derived from an EMBL/GenBank/DDBJ whole genome shotgun (WGS) entry which is preliminary data.</text>
</comment>
<dbReference type="AlphaFoldDB" id="A0A8B6MAP8"/>
<keyword evidence="2" id="KW-0547">Nucleotide-binding</keyword>
<keyword evidence="2" id="KW-0347">Helicase</keyword>
<keyword evidence="3" id="KW-1185">Reference proteome</keyword>
<dbReference type="Proteomes" id="UP000485880">
    <property type="component" value="Unassembled WGS sequence"/>
</dbReference>
<feature type="domain" description="AB hydrolase-1" evidence="1">
    <location>
        <begin position="35"/>
        <end position="277"/>
    </location>
</feature>
<dbReference type="InterPro" id="IPR000073">
    <property type="entry name" value="AB_hydrolase_1"/>
</dbReference>
<dbReference type="SUPFAM" id="SSF53474">
    <property type="entry name" value="alpha/beta-Hydrolases"/>
    <property type="match status" value="1"/>
</dbReference>
<reference evidence="2 3" key="1">
    <citation type="submission" date="2019-05" db="EMBL/GenBank/DDBJ databases">
        <authorList>
            <person name="Farhan Ul Haque M."/>
        </authorList>
    </citation>
    <scope>NUCLEOTIDE SEQUENCE [LARGE SCALE GENOMIC DNA]</scope>
    <source>
        <strain evidence="2">2</strain>
    </source>
</reference>
<dbReference type="GO" id="GO:0004386">
    <property type="term" value="F:helicase activity"/>
    <property type="evidence" value="ECO:0007669"/>
    <property type="project" value="UniProtKB-KW"/>
</dbReference>